<dbReference type="Proteomes" id="UP001290894">
    <property type="component" value="Unassembled WGS sequence"/>
</dbReference>
<feature type="domain" description="Type II secretion system protein GspI C-terminal" evidence="10">
    <location>
        <begin position="37"/>
        <end position="108"/>
    </location>
</feature>
<keyword evidence="5 9" id="KW-0997">Cell inner membrane</keyword>
<keyword evidence="6" id="KW-0812">Transmembrane</keyword>
<evidence type="ECO:0000256" key="8">
    <source>
        <dbReference type="ARBA" id="ARBA00023136"/>
    </source>
</evidence>
<reference evidence="11 12" key="1">
    <citation type="submission" date="2023-12" db="EMBL/GenBank/DDBJ databases">
        <title>'Antibacterial potential of Stenotrophomonas maltophilia cystic fibrosis isolates' (manuscript under preparation).</title>
        <authorList>
            <person name="Crisan C.V."/>
            <person name="Pettis M."/>
            <person name="Goldberg J.B."/>
        </authorList>
    </citation>
    <scope>NUCLEOTIDE SEQUENCE [LARGE SCALE GENOMIC DNA]</scope>
    <source>
        <strain evidence="11 12">CCV155</strain>
    </source>
</reference>
<comment type="similarity">
    <text evidence="2 9">Belongs to the GSP I family.</text>
</comment>
<dbReference type="Pfam" id="PF07963">
    <property type="entry name" value="N_methyl"/>
    <property type="match status" value="1"/>
</dbReference>
<dbReference type="InterPro" id="IPR045584">
    <property type="entry name" value="Pilin-like"/>
</dbReference>
<dbReference type="InterPro" id="IPR012902">
    <property type="entry name" value="N_methyl_site"/>
</dbReference>
<dbReference type="PROSITE" id="PS00409">
    <property type="entry name" value="PROKAR_NTER_METHYL"/>
    <property type="match status" value="1"/>
</dbReference>
<proteinExistence type="inferred from homology"/>
<dbReference type="EMBL" id="JAXUAC010000016">
    <property type="protein sequence ID" value="MDZ7512264.1"/>
    <property type="molecule type" value="Genomic_DNA"/>
</dbReference>
<comment type="caution">
    <text evidence="11">The sequence shown here is derived from an EMBL/GenBank/DDBJ whole genome shotgun (WGS) entry which is preliminary data.</text>
</comment>
<keyword evidence="12" id="KW-1185">Reference proteome</keyword>
<dbReference type="Gene3D" id="3.30.1300.30">
    <property type="entry name" value="GSPII I/J protein-like"/>
    <property type="match status" value="1"/>
</dbReference>
<evidence type="ECO:0000256" key="1">
    <source>
        <dbReference type="ARBA" id="ARBA00004377"/>
    </source>
</evidence>
<name>A0ABU5MHN5_9GAMM</name>
<evidence type="ECO:0000256" key="3">
    <source>
        <dbReference type="ARBA" id="ARBA00022475"/>
    </source>
</evidence>
<gene>
    <name evidence="11" type="primary">gspI</name>
    <name evidence="11" type="ORF">U5F72_10605</name>
</gene>
<evidence type="ECO:0000256" key="4">
    <source>
        <dbReference type="ARBA" id="ARBA00022481"/>
    </source>
</evidence>
<organism evidence="11 12">
    <name type="scientific">Stenotrophomonas muris</name>
    <dbReference type="NCBI Taxonomy" id="2963283"/>
    <lineage>
        <taxon>Bacteria</taxon>
        <taxon>Pseudomonadati</taxon>
        <taxon>Pseudomonadota</taxon>
        <taxon>Gammaproteobacteria</taxon>
        <taxon>Lysobacterales</taxon>
        <taxon>Lysobacteraceae</taxon>
        <taxon>Stenotrophomonas</taxon>
    </lineage>
</organism>
<dbReference type="NCBIfam" id="TIGR01707">
    <property type="entry name" value="gspI"/>
    <property type="match status" value="1"/>
</dbReference>
<protein>
    <recommendedName>
        <fullName evidence="9">Type II secretion system protein I</fullName>
        <shortName evidence="9">T2SS minor pseudopilin I</shortName>
    </recommendedName>
</protein>
<accession>A0ABU5MHN5</accession>
<keyword evidence="4 9" id="KW-0488">Methylation</keyword>
<comment type="PTM">
    <text evidence="9">Cleaved by prepilin peptidase.</text>
</comment>
<keyword evidence="3" id="KW-1003">Cell membrane</keyword>
<comment type="function">
    <text evidence="9">Component of the type II secretion system required for the energy-dependent secretion of extracellular factors such as proteases and toxins from the periplasm.</text>
</comment>
<evidence type="ECO:0000313" key="11">
    <source>
        <dbReference type="EMBL" id="MDZ7512264.1"/>
    </source>
</evidence>
<dbReference type="NCBIfam" id="TIGR02532">
    <property type="entry name" value="IV_pilin_GFxxxE"/>
    <property type="match status" value="1"/>
</dbReference>
<dbReference type="InterPro" id="IPR003413">
    <property type="entry name" value="T2SS_GspI_C"/>
</dbReference>
<dbReference type="SUPFAM" id="SSF54523">
    <property type="entry name" value="Pili subunits"/>
    <property type="match status" value="1"/>
</dbReference>
<dbReference type="RefSeq" id="WP_219634480.1">
    <property type="nucleotide sequence ID" value="NZ_CP196982.1"/>
</dbReference>
<evidence type="ECO:0000256" key="2">
    <source>
        <dbReference type="ARBA" id="ARBA00008358"/>
    </source>
</evidence>
<evidence type="ECO:0000313" key="12">
    <source>
        <dbReference type="Proteomes" id="UP001290894"/>
    </source>
</evidence>
<evidence type="ECO:0000256" key="6">
    <source>
        <dbReference type="ARBA" id="ARBA00022692"/>
    </source>
</evidence>
<evidence type="ECO:0000259" key="10">
    <source>
        <dbReference type="Pfam" id="PF02501"/>
    </source>
</evidence>
<evidence type="ECO:0000256" key="7">
    <source>
        <dbReference type="ARBA" id="ARBA00022989"/>
    </source>
</evidence>
<dbReference type="PANTHER" id="PTHR38779">
    <property type="entry name" value="TYPE II SECRETION SYSTEM PROTEIN I-RELATED"/>
    <property type="match status" value="1"/>
</dbReference>
<dbReference type="PANTHER" id="PTHR38779:SF2">
    <property type="entry name" value="TYPE II SECRETION SYSTEM PROTEIN I-RELATED"/>
    <property type="match status" value="1"/>
</dbReference>
<comment type="subcellular location">
    <subcellularLocation>
        <location evidence="1 9">Cell inner membrane</location>
        <topology evidence="1 9">Single-pass membrane protein</topology>
    </subcellularLocation>
</comment>
<comment type="subunit">
    <text evidence="9">Type II secretion is composed of four main components: the outer membrane complex, the inner membrane complex, the cytoplasmic secretion ATPase and the periplasm-spanning pseudopilus.</text>
</comment>
<dbReference type="Pfam" id="PF02501">
    <property type="entry name" value="T2SSI"/>
    <property type="match status" value="1"/>
</dbReference>
<evidence type="ECO:0000256" key="5">
    <source>
        <dbReference type="ARBA" id="ARBA00022519"/>
    </source>
</evidence>
<dbReference type="InterPro" id="IPR010052">
    <property type="entry name" value="T2SS_protein-GspI"/>
</dbReference>
<evidence type="ECO:0000256" key="9">
    <source>
        <dbReference type="RuleBase" id="RU368030"/>
    </source>
</evidence>
<keyword evidence="8" id="KW-0472">Membrane</keyword>
<sequence length="116" mass="12702">MRGFTLIEVLIALAIVSIALAAVMRSVAVATDDQSRLRDRRLALLCAQDRWQELRLAGQPPQDARLRCVQGRSSFLVLQHIGTGGDGQPQLELSVAAEDAPRQSLARMQLPWTAAQ</sequence>
<keyword evidence="7" id="KW-1133">Transmembrane helix</keyword>